<accession>A0ACB8VDS7</accession>
<name>A0ACB8VDS7_9TELE</name>
<evidence type="ECO:0000313" key="1">
    <source>
        <dbReference type="EMBL" id="KAI3353832.1"/>
    </source>
</evidence>
<comment type="caution">
    <text evidence="1">The sequence shown here is derived from an EMBL/GenBank/DDBJ whole genome shotgun (WGS) entry which is preliminary data.</text>
</comment>
<dbReference type="Proteomes" id="UP000831701">
    <property type="component" value="Chromosome 22"/>
</dbReference>
<keyword evidence="2" id="KW-1185">Reference proteome</keyword>
<reference evidence="1" key="1">
    <citation type="submission" date="2022-04" db="EMBL/GenBank/DDBJ databases">
        <title>Jade perch genome.</title>
        <authorList>
            <person name="Chao B."/>
        </authorList>
    </citation>
    <scope>NUCLEOTIDE SEQUENCE</scope>
    <source>
        <strain evidence="1">CB-2022</strain>
    </source>
</reference>
<dbReference type="EMBL" id="CM041552">
    <property type="protein sequence ID" value="KAI3353832.1"/>
    <property type="molecule type" value="Genomic_DNA"/>
</dbReference>
<protein>
    <submittedName>
        <fullName evidence="1">Uncharacterized protein</fullName>
    </submittedName>
</protein>
<gene>
    <name evidence="1" type="ORF">L3Q82_005047</name>
</gene>
<evidence type="ECO:0000313" key="2">
    <source>
        <dbReference type="Proteomes" id="UP000831701"/>
    </source>
</evidence>
<sequence length="264" mass="28893">MEGDSLGAMEKVCRQLTYHLSPHSQWRRQGLLKRKPQACTIWPFKMDPAHASSPESCLERIKQTLQQHEARFPMAATEIQQATTTQAEGLAAVNLSGPTAHGGFQRSGCPPTASSCSGASRPRSRASASDVFIGGGERDINHLTGRAHLWGTAEWEQRTPTCASFQAFAAELRKVSGEQRLGPGATGGLLNISQGNRMVQDYTPLTSAPKPGLSDWNEPVRCNTFLRGLGEYLKDELVSYELPSSFDELVKLATYIDGHIQARR</sequence>
<proteinExistence type="predicted"/>
<organism evidence="1 2">
    <name type="scientific">Scortum barcoo</name>
    <name type="common">barcoo grunter</name>
    <dbReference type="NCBI Taxonomy" id="214431"/>
    <lineage>
        <taxon>Eukaryota</taxon>
        <taxon>Metazoa</taxon>
        <taxon>Chordata</taxon>
        <taxon>Craniata</taxon>
        <taxon>Vertebrata</taxon>
        <taxon>Euteleostomi</taxon>
        <taxon>Actinopterygii</taxon>
        <taxon>Neopterygii</taxon>
        <taxon>Teleostei</taxon>
        <taxon>Neoteleostei</taxon>
        <taxon>Acanthomorphata</taxon>
        <taxon>Eupercaria</taxon>
        <taxon>Centrarchiformes</taxon>
        <taxon>Terapontoidei</taxon>
        <taxon>Terapontidae</taxon>
        <taxon>Scortum</taxon>
    </lineage>
</organism>